<dbReference type="GO" id="GO:0005254">
    <property type="term" value="F:chloride channel activity"/>
    <property type="evidence" value="ECO:0007669"/>
    <property type="project" value="TreeGrafter"/>
</dbReference>
<organism evidence="8 9">
    <name type="scientific">Liparis tanakae</name>
    <name type="common">Tanaka's snailfish</name>
    <dbReference type="NCBI Taxonomy" id="230148"/>
    <lineage>
        <taxon>Eukaryota</taxon>
        <taxon>Metazoa</taxon>
        <taxon>Chordata</taxon>
        <taxon>Craniata</taxon>
        <taxon>Vertebrata</taxon>
        <taxon>Euteleostomi</taxon>
        <taxon>Actinopterygii</taxon>
        <taxon>Neopterygii</taxon>
        <taxon>Teleostei</taxon>
        <taxon>Neoteleostei</taxon>
        <taxon>Acanthomorphata</taxon>
        <taxon>Eupercaria</taxon>
        <taxon>Perciformes</taxon>
        <taxon>Cottioidei</taxon>
        <taxon>Cottales</taxon>
        <taxon>Liparidae</taxon>
        <taxon>Liparis</taxon>
    </lineage>
</organism>
<dbReference type="Proteomes" id="UP000314294">
    <property type="component" value="Unassembled WGS sequence"/>
</dbReference>
<feature type="domain" description="Anoctamin transmembrane" evidence="7">
    <location>
        <begin position="38"/>
        <end position="93"/>
    </location>
</feature>
<dbReference type="EMBL" id="SRLO01000012">
    <property type="protein sequence ID" value="TNN87055.1"/>
    <property type="molecule type" value="Genomic_DNA"/>
</dbReference>
<dbReference type="Pfam" id="PF04547">
    <property type="entry name" value="Anoctamin"/>
    <property type="match status" value="1"/>
</dbReference>
<keyword evidence="9" id="KW-1185">Reference proteome</keyword>
<evidence type="ECO:0000313" key="8">
    <source>
        <dbReference type="EMBL" id="TNN87055.1"/>
    </source>
</evidence>
<gene>
    <name evidence="8" type="primary">ANO4_4</name>
    <name evidence="8" type="ORF">EYF80_002810</name>
</gene>
<dbReference type="InterPro" id="IPR007632">
    <property type="entry name" value="Anoctamin"/>
</dbReference>
<dbReference type="GO" id="GO:0005886">
    <property type="term" value="C:plasma membrane"/>
    <property type="evidence" value="ECO:0007669"/>
    <property type="project" value="TreeGrafter"/>
</dbReference>
<comment type="subcellular location">
    <subcellularLocation>
        <location evidence="1 6">Membrane</location>
        <topology evidence="1 6">Multi-pass membrane protein</topology>
    </subcellularLocation>
</comment>
<name>A0A4Z2J9N6_9TELE</name>
<sequence length="120" mass="14121">MDSSQVSKEICEAENTTMCPMCEEDTCDSWNLSDSCVYAKVTHLFDNGGTVFFAIFMAIWATVFLEFWKRRRAELTYDWDLIDWEEEEVRRQHPQIDPTQFDYHTIVVLAARLLNWTPGI</sequence>
<dbReference type="InterPro" id="IPR049452">
    <property type="entry name" value="Anoctamin_TM"/>
</dbReference>
<evidence type="ECO:0000256" key="5">
    <source>
        <dbReference type="ARBA" id="ARBA00023136"/>
    </source>
</evidence>
<evidence type="ECO:0000256" key="2">
    <source>
        <dbReference type="ARBA" id="ARBA00009671"/>
    </source>
</evidence>
<dbReference type="PANTHER" id="PTHR12308:SF16">
    <property type="entry name" value="ANOCTAMIN-3"/>
    <property type="match status" value="1"/>
</dbReference>
<accession>A0A4Z2J9N6</accession>
<keyword evidence="5 6" id="KW-0472">Membrane</keyword>
<evidence type="ECO:0000256" key="1">
    <source>
        <dbReference type="ARBA" id="ARBA00004141"/>
    </source>
</evidence>
<dbReference type="OrthoDB" id="296386at2759"/>
<dbReference type="AlphaFoldDB" id="A0A4Z2J9N6"/>
<comment type="caution">
    <text evidence="6">Lacks conserved residue(s) required for the propagation of feature annotation.</text>
</comment>
<proteinExistence type="inferred from homology"/>
<evidence type="ECO:0000256" key="4">
    <source>
        <dbReference type="ARBA" id="ARBA00022989"/>
    </source>
</evidence>
<evidence type="ECO:0000259" key="7">
    <source>
        <dbReference type="Pfam" id="PF04547"/>
    </source>
</evidence>
<reference evidence="8 9" key="1">
    <citation type="submission" date="2019-03" db="EMBL/GenBank/DDBJ databases">
        <title>First draft genome of Liparis tanakae, snailfish: a comprehensive survey of snailfish specific genes.</title>
        <authorList>
            <person name="Kim W."/>
            <person name="Song I."/>
            <person name="Jeong J.-H."/>
            <person name="Kim D."/>
            <person name="Kim S."/>
            <person name="Ryu S."/>
            <person name="Song J.Y."/>
            <person name="Lee S.K."/>
        </authorList>
    </citation>
    <scope>NUCLEOTIDE SEQUENCE [LARGE SCALE GENOMIC DNA]</scope>
    <source>
        <tissue evidence="8">Muscle</tissue>
    </source>
</reference>
<comment type="similarity">
    <text evidence="2 6">Belongs to the anoctamin family.</text>
</comment>
<evidence type="ECO:0000313" key="9">
    <source>
        <dbReference type="Proteomes" id="UP000314294"/>
    </source>
</evidence>
<evidence type="ECO:0000256" key="6">
    <source>
        <dbReference type="RuleBase" id="RU280814"/>
    </source>
</evidence>
<evidence type="ECO:0000256" key="3">
    <source>
        <dbReference type="ARBA" id="ARBA00022692"/>
    </source>
</evidence>
<protein>
    <recommendedName>
        <fullName evidence="6">Anoctamin</fullName>
    </recommendedName>
</protein>
<keyword evidence="4 6" id="KW-1133">Transmembrane helix</keyword>
<feature type="transmembrane region" description="Helical" evidence="6">
    <location>
        <begin position="50"/>
        <end position="68"/>
    </location>
</feature>
<comment type="caution">
    <text evidence="8">The sequence shown here is derived from an EMBL/GenBank/DDBJ whole genome shotgun (WGS) entry which is preliminary data.</text>
</comment>
<keyword evidence="3 6" id="KW-0812">Transmembrane</keyword>
<dbReference type="PANTHER" id="PTHR12308">
    <property type="entry name" value="ANOCTAMIN"/>
    <property type="match status" value="1"/>
</dbReference>